<evidence type="ECO:0000313" key="5">
    <source>
        <dbReference type="EMBL" id="UUI02876.1"/>
    </source>
</evidence>
<keyword evidence="2" id="KW-0479">Metal-binding</keyword>
<dbReference type="InterPro" id="IPR036849">
    <property type="entry name" value="Enolase-like_C_sf"/>
</dbReference>
<dbReference type="RefSeq" id="WP_256708075.1">
    <property type="nucleotide sequence ID" value="NZ_CP101914.1"/>
</dbReference>
<dbReference type="InterPro" id="IPR046945">
    <property type="entry name" value="RHMD-like"/>
</dbReference>
<dbReference type="EMBL" id="CP101914">
    <property type="protein sequence ID" value="UUI02876.1"/>
    <property type="molecule type" value="Genomic_DNA"/>
</dbReference>
<name>A0ABY5JUX0_9BACI</name>
<dbReference type="SFLD" id="SFLDS00001">
    <property type="entry name" value="Enolase"/>
    <property type="match status" value="1"/>
</dbReference>
<dbReference type="SUPFAM" id="SSF51604">
    <property type="entry name" value="Enolase C-terminal domain-like"/>
    <property type="match status" value="1"/>
</dbReference>
<dbReference type="InterPro" id="IPR013342">
    <property type="entry name" value="Mandelate_racemase_C"/>
</dbReference>
<proteinExistence type="predicted"/>
<feature type="domain" description="Mandelate racemase/muconate lactonizing enzyme C-terminal" evidence="4">
    <location>
        <begin position="166"/>
        <end position="264"/>
    </location>
</feature>
<evidence type="ECO:0000256" key="1">
    <source>
        <dbReference type="ARBA" id="ARBA00001946"/>
    </source>
</evidence>
<dbReference type="SMART" id="SM00922">
    <property type="entry name" value="MR_MLE"/>
    <property type="match status" value="1"/>
</dbReference>
<dbReference type="SUPFAM" id="SSF54826">
    <property type="entry name" value="Enolase N-terminal domain-like"/>
    <property type="match status" value="1"/>
</dbReference>
<sequence length="388" mass="43572">MLEEKKNIAKQINKLTSKITKVEVIPIKMPLKQVFKGSNYFMSHRVTVITKITTEDGIVGEIYNGDELDDLQAIVNMIKNEMTPLIIGENIFDIKHIWKKLYPITFNILADRKISLNALSCVDSAIHDAIGKTLGIPLVQLWGGSKTKLPVMLIGGYYSEKSDIDEVKIKSDIETYKEMGVAACKFKVGGRSPEVDIERVRIAREAAGEDFVLAVDANQGWDRKDALTFAKGIRDFDIRWFEEPCRWSYAKDAMKDIRLMSGIPVAAGQSEDSPAECIEMMKDGAIDVCNFDASWSGGPTAWKQAASTAEALGFEMAHHEEPQISAHLLGSTMSGTFLEVFHPDRDPMFYEIIENRNEFENGYYKIPEGPGFGIQLDKRVIEAYRLDK</sequence>
<organism evidence="5 6">
    <name type="scientific">Oceanobacillus jeddahense</name>
    <dbReference type="NCBI Taxonomy" id="1462527"/>
    <lineage>
        <taxon>Bacteria</taxon>
        <taxon>Bacillati</taxon>
        <taxon>Bacillota</taxon>
        <taxon>Bacilli</taxon>
        <taxon>Bacillales</taxon>
        <taxon>Bacillaceae</taxon>
        <taxon>Oceanobacillus</taxon>
    </lineage>
</organism>
<dbReference type="Gene3D" id="3.30.390.10">
    <property type="entry name" value="Enolase-like, N-terminal domain"/>
    <property type="match status" value="1"/>
</dbReference>
<dbReference type="Pfam" id="PF13378">
    <property type="entry name" value="MR_MLE_C"/>
    <property type="match status" value="1"/>
</dbReference>
<evidence type="ECO:0000256" key="2">
    <source>
        <dbReference type="ARBA" id="ARBA00022723"/>
    </source>
</evidence>
<comment type="cofactor">
    <cofactor evidence="1">
        <name>Mg(2+)</name>
        <dbReference type="ChEBI" id="CHEBI:18420"/>
    </cofactor>
</comment>
<keyword evidence="3" id="KW-0460">Magnesium</keyword>
<dbReference type="Pfam" id="PF02746">
    <property type="entry name" value="MR_MLE_N"/>
    <property type="match status" value="1"/>
</dbReference>
<dbReference type="Proteomes" id="UP001059773">
    <property type="component" value="Chromosome"/>
</dbReference>
<accession>A0ABY5JUX0</accession>
<dbReference type="Gene3D" id="3.20.20.120">
    <property type="entry name" value="Enolase-like C-terminal domain"/>
    <property type="match status" value="1"/>
</dbReference>
<evidence type="ECO:0000259" key="4">
    <source>
        <dbReference type="SMART" id="SM00922"/>
    </source>
</evidence>
<dbReference type="InterPro" id="IPR013341">
    <property type="entry name" value="Mandelate_racemase_N_dom"/>
</dbReference>
<evidence type="ECO:0000256" key="3">
    <source>
        <dbReference type="ARBA" id="ARBA00022842"/>
    </source>
</evidence>
<dbReference type="CDD" id="cd03316">
    <property type="entry name" value="MR_like"/>
    <property type="match status" value="1"/>
</dbReference>
<protein>
    <submittedName>
        <fullName evidence="5">Mandelate racemase/muconate lactonizing enzyme family protein</fullName>
    </submittedName>
</protein>
<dbReference type="PANTHER" id="PTHR13794:SF58">
    <property type="entry name" value="MITOCHONDRIAL ENOLASE SUPERFAMILY MEMBER 1"/>
    <property type="match status" value="1"/>
</dbReference>
<evidence type="ECO:0000313" key="6">
    <source>
        <dbReference type="Proteomes" id="UP001059773"/>
    </source>
</evidence>
<dbReference type="InterPro" id="IPR029017">
    <property type="entry name" value="Enolase-like_N"/>
</dbReference>
<keyword evidence="6" id="KW-1185">Reference proteome</keyword>
<reference evidence="5" key="1">
    <citation type="submission" date="2022-07" db="EMBL/GenBank/DDBJ databases">
        <title>FELIX.</title>
        <authorList>
            <person name="Wan K.H."/>
            <person name="Park S."/>
            <person name="Lawrence Q."/>
            <person name="Eichenberger J.P."/>
            <person name="Booth B.W."/>
            <person name="Piaggio A.J."/>
            <person name="Chandler J.C."/>
            <person name="Franklin A.B."/>
            <person name="Celniker S.E."/>
        </authorList>
    </citation>
    <scope>NUCLEOTIDE SEQUENCE</scope>
    <source>
        <strain evidence="5">QA-1986 374</strain>
    </source>
</reference>
<gene>
    <name evidence="5" type="ORF">NP439_23065</name>
</gene>
<dbReference type="PANTHER" id="PTHR13794">
    <property type="entry name" value="ENOLASE SUPERFAMILY, MANDELATE RACEMASE"/>
    <property type="match status" value="1"/>
</dbReference>
<dbReference type="InterPro" id="IPR029065">
    <property type="entry name" value="Enolase_C-like"/>
</dbReference>